<keyword evidence="8" id="KW-0472">Membrane</keyword>
<keyword evidence="4" id="KW-0812">Transmembrane</keyword>
<dbReference type="GO" id="GO:0000139">
    <property type="term" value="C:Golgi membrane"/>
    <property type="evidence" value="ECO:0007669"/>
    <property type="project" value="UniProtKB-SubCell"/>
</dbReference>
<evidence type="ECO:0000256" key="1">
    <source>
        <dbReference type="ARBA" id="ARBA00004323"/>
    </source>
</evidence>
<dbReference type="STRING" id="307972.A0A2G8KL88"/>
<gene>
    <name evidence="10" type="ORF">BSL78_14369</name>
</gene>
<keyword evidence="9" id="KW-0325">Glycoprotein</keyword>
<dbReference type="Proteomes" id="UP000230750">
    <property type="component" value="Unassembled WGS sequence"/>
</dbReference>
<keyword evidence="5" id="KW-0735">Signal-anchor</keyword>
<evidence type="ECO:0000256" key="5">
    <source>
        <dbReference type="ARBA" id="ARBA00022968"/>
    </source>
</evidence>
<dbReference type="OrthoDB" id="514299at2759"/>
<proteinExistence type="inferred from homology"/>
<dbReference type="SUPFAM" id="SSF52540">
    <property type="entry name" value="P-loop containing nucleoside triphosphate hydrolases"/>
    <property type="match status" value="1"/>
</dbReference>
<evidence type="ECO:0000313" key="10">
    <source>
        <dbReference type="EMBL" id="PIK48773.1"/>
    </source>
</evidence>
<dbReference type="GO" id="GO:0009247">
    <property type="term" value="P:glycolipid biosynthetic process"/>
    <property type="evidence" value="ECO:0007669"/>
    <property type="project" value="InterPro"/>
</dbReference>
<comment type="subcellular location">
    <subcellularLocation>
        <location evidence="1">Golgi apparatus membrane</location>
        <topology evidence="1">Single-pass type II membrane protein</topology>
    </subcellularLocation>
</comment>
<dbReference type="PANTHER" id="PTHR14647:SF86">
    <property type="entry name" value="GALACTOSE-3-O-SULFOTRANSFERASE"/>
    <property type="match status" value="1"/>
</dbReference>
<evidence type="ECO:0000256" key="4">
    <source>
        <dbReference type="ARBA" id="ARBA00022692"/>
    </source>
</evidence>
<organism evidence="10 11">
    <name type="scientific">Stichopus japonicus</name>
    <name type="common">Sea cucumber</name>
    <dbReference type="NCBI Taxonomy" id="307972"/>
    <lineage>
        <taxon>Eukaryota</taxon>
        <taxon>Metazoa</taxon>
        <taxon>Echinodermata</taxon>
        <taxon>Eleutherozoa</taxon>
        <taxon>Echinozoa</taxon>
        <taxon>Holothuroidea</taxon>
        <taxon>Aspidochirotacea</taxon>
        <taxon>Aspidochirotida</taxon>
        <taxon>Stichopodidae</taxon>
        <taxon>Apostichopus</taxon>
    </lineage>
</organism>
<comment type="similarity">
    <text evidence="2">Belongs to the galactose-3-O-sulfotransferase family.</text>
</comment>
<evidence type="ECO:0000256" key="2">
    <source>
        <dbReference type="ARBA" id="ARBA00008124"/>
    </source>
</evidence>
<keyword evidence="11" id="KW-1185">Reference proteome</keyword>
<evidence type="ECO:0000256" key="6">
    <source>
        <dbReference type="ARBA" id="ARBA00022989"/>
    </source>
</evidence>
<evidence type="ECO:0000256" key="7">
    <source>
        <dbReference type="ARBA" id="ARBA00023034"/>
    </source>
</evidence>
<dbReference type="EMBL" id="MRZV01000503">
    <property type="protein sequence ID" value="PIK48773.1"/>
    <property type="molecule type" value="Genomic_DNA"/>
</dbReference>
<dbReference type="Pfam" id="PF06990">
    <property type="entry name" value="Gal-3-0_sulfotr"/>
    <property type="match status" value="1"/>
</dbReference>
<dbReference type="GO" id="GO:0001733">
    <property type="term" value="F:galactosylceramide sulfotransferase activity"/>
    <property type="evidence" value="ECO:0007669"/>
    <property type="project" value="InterPro"/>
</dbReference>
<keyword evidence="7" id="KW-0333">Golgi apparatus</keyword>
<evidence type="ECO:0000256" key="9">
    <source>
        <dbReference type="ARBA" id="ARBA00023180"/>
    </source>
</evidence>
<dbReference type="InterPro" id="IPR027417">
    <property type="entry name" value="P-loop_NTPase"/>
</dbReference>
<keyword evidence="3 10" id="KW-0808">Transferase</keyword>
<dbReference type="InterPro" id="IPR009729">
    <property type="entry name" value="Gal-3-0_sulfotransfrase"/>
</dbReference>
<protein>
    <submittedName>
        <fullName evidence="10">Putative galactosylceramide sulfotransferase</fullName>
    </submittedName>
</protein>
<evidence type="ECO:0000256" key="3">
    <source>
        <dbReference type="ARBA" id="ARBA00022679"/>
    </source>
</evidence>
<feature type="non-terminal residue" evidence="10">
    <location>
        <position position="1"/>
    </location>
</feature>
<evidence type="ECO:0000313" key="11">
    <source>
        <dbReference type="Proteomes" id="UP000230750"/>
    </source>
</evidence>
<reference evidence="10 11" key="1">
    <citation type="journal article" date="2017" name="PLoS Biol.">
        <title>The sea cucumber genome provides insights into morphological evolution and visceral regeneration.</title>
        <authorList>
            <person name="Zhang X."/>
            <person name="Sun L."/>
            <person name="Yuan J."/>
            <person name="Sun Y."/>
            <person name="Gao Y."/>
            <person name="Zhang L."/>
            <person name="Li S."/>
            <person name="Dai H."/>
            <person name="Hamel J.F."/>
            <person name="Liu C."/>
            <person name="Yu Y."/>
            <person name="Liu S."/>
            <person name="Lin W."/>
            <person name="Guo K."/>
            <person name="Jin S."/>
            <person name="Xu P."/>
            <person name="Storey K.B."/>
            <person name="Huan P."/>
            <person name="Zhang T."/>
            <person name="Zhou Y."/>
            <person name="Zhang J."/>
            <person name="Lin C."/>
            <person name="Li X."/>
            <person name="Xing L."/>
            <person name="Huo D."/>
            <person name="Sun M."/>
            <person name="Wang L."/>
            <person name="Mercier A."/>
            <person name="Li F."/>
            <person name="Yang H."/>
            <person name="Xiang J."/>
        </authorList>
    </citation>
    <scope>NUCLEOTIDE SEQUENCE [LARGE SCALE GENOMIC DNA]</scope>
    <source>
        <strain evidence="10">Shaxun</strain>
        <tissue evidence="10">Muscle</tissue>
    </source>
</reference>
<name>A0A2G8KL88_STIJA</name>
<dbReference type="AlphaFoldDB" id="A0A2G8KL88"/>
<dbReference type="Gene3D" id="3.40.50.300">
    <property type="entry name" value="P-loop containing nucleotide triphosphate hydrolases"/>
    <property type="match status" value="1"/>
</dbReference>
<evidence type="ECO:0000256" key="8">
    <source>
        <dbReference type="ARBA" id="ARBA00023136"/>
    </source>
</evidence>
<sequence>NQTTHRKEVSIVESQVYIKSEGSYLPKEEDLQTVDLAFRNKNVTKLVPISVTHFTRDQNRTSPLDQVEESSITSCSPKKNIVLLKTHKTGSSTLQNILYRFGDSHDLNFALPLARNNYFCFNENFSRTCVAPLPRGYQYNVLANHARWVNSEFHAVMPSDTTYITVLRHPSTQYESLYNYYNWKDVFRVTFQDFVKNPLAYYLRNKEVTHSRFHHSLRNPSLYDLGLTTPLQGLKEDDIYEKVKSLDEEFHLVLIMEYIEESIILLKDLMCWSWDDVLYFQTNSRATNEVQGMTEEVIQRLIKWNEGDWILYRHFNETLWTKVEHYGKERMKEDIATLRRKINEKTTKCIAGTKHVTELKQITINRFQLTPAGSKSSECQRMVRPALTYLYELNSKMSTL</sequence>
<keyword evidence="6" id="KW-1133">Transmembrane helix</keyword>
<dbReference type="PANTHER" id="PTHR14647">
    <property type="entry name" value="GALACTOSE-3-O-SULFOTRANSFERASE"/>
    <property type="match status" value="1"/>
</dbReference>
<accession>A0A2G8KL88</accession>
<comment type="caution">
    <text evidence="10">The sequence shown here is derived from an EMBL/GenBank/DDBJ whole genome shotgun (WGS) entry which is preliminary data.</text>
</comment>